<evidence type="ECO:0000313" key="3">
    <source>
        <dbReference type="Proteomes" id="UP000051296"/>
    </source>
</evidence>
<feature type="transmembrane region" description="Helical" evidence="1">
    <location>
        <begin position="227"/>
        <end position="246"/>
    </location>
</feature>
<organism evidence="2 3">
    <name type="scientific">Weissella halotolerans DSM 20190</name>
    <dbReference type="NCBI Taxonomy" id="1123500"/>
    <lineage>
        <taxon>Bacteria</taxon>
        <taxon>Bacillati</taxon>
        <taxon>Bacillota</taxon>
        <taxon>Bacilli</taxon>
        <taxon>Lactobacillales</taxon>
        <taxon>Lactobacillaceae</taxon>
        <taxon>Weissella</taxon>
    </lineage>
</organism>
<comment type="caution">
    <text evidence="2">The sequence shown here is derived from an EMBL/GenBank/DDBJ whole genome shotgun (WGS) entry which is preliminary data.</text>
</comment>
<keyword evidence="1" id="KW-1133">Transmembrane helix</keyword>
<feature type="transmembrane region" description="Helical" evidence="1">
    <location>
        <begin position="97"/>
        <end position="118"/>
    </location>
</feature>
<dbReference type="OrthoDB" id="2257846at2"/>
<dbReference type="Proteomes" id="UP000051296">
    <property type="component" value="Unassembled WGS sequence"/>
</dbReference>
<reference evidence="2 3" key="1">
    <citation type="journal article" date="2015" name="Genome Announc.">
        <title>Expanding the biotechnology potential of lactobacilli through comparative genomics of 213 strains and associated genera.</title>
        <authorList>
            <person name="Sun Z."/>
            <person name="Harris H.M."/>
            <person name="McCann A."/>
            <person name="Guo C."/>
            <person name="Argimon S."/>
            <person name="Zhang W."/>
            <person name="Yang X."/>
            <person name="Jeffery I.B."/>
            <person name="Cooney J.C."/>
            <person name="Kagawa T.F."/>
            <person name="Liu W."/>
            <person name="Song Y."/>
            <person name="Salvetti E."/>
            <person name="Wrobel A."/>
            <person name="Rasinkangas P."/>
            <person name="Parkhill J."/>
            <person name="Rea M.C."/>
            <person name="O'Sullivan O."/>
            <person name="Ritari J."/>
            <person name="Douillard F.P."/>
            <person name="Paul Ross R."/>
            <person name="Yang R."/>
            <person name="Briner A.E."/>
            <person name="Felis G.E."/>
            <person name="de Vos W.M."/>
            <person name="Barrangou R."/>
            <person name="Klaenhammer T.R."/>
            <person name="Caufield P.W."/>
            <person name="Cui Y."/>
            <person name="Zhang H."/>
            <person name="O'Toole P.W."/>
        </authorList>
    </citation>
    <scope>NUCLEOTIDE SEQUENCE [LARGE SCALE GENOMIC DNA]</scope>
    <source>
        <strain evidence="2 3">DSM 20190</strain>
    </source>
</reference>
<feature type="transmembrane region" description="Helical" evidence="1">
    <location>
        <begin position="177"/>
        <end position="206"/>
    </location>
</feature>
<dbReference type="eggNOG" id="COG5617">
    <property type="taxonomic scope" value="Bacteria"/>
</dbReference>
<proteinExistence type="predicted"/>
<keyword evidence="3" id="KW-1185">Reference proteome</keyword>
<feature type="transmembrane region" description="Helical" evidence="1">
    <location>
        <begin position="535"/>
        <end position="556"/>
    </location>
</feature>
<feature type="transmembrane region" description="Helical" evidence="1">
    <location>
        <begin position="154"/>
        <end position="171"/>
    </location>
</feature>
<dbReference type="EMBL" id="JQAX01000002">
    <property type="protein sequence ID" value="KRN32474.1"/>
    <property type="molecule type" value="Genomic_DNA"/>
</dbReference>
<dbReference type="RefSeq" id="WP_022791378.1">
    <property type="nucleotide sequence ID" value="NZ_ATUU01000002.1"/>
</dbReference>
<dbReference type="AlphaFoldDB" id="A0A0R2G5I0"/>
<keyword evidence="1" id="KW-0472">Membrane</keyword>
<evidence type="ECO:0000313" key="2">
    <source>
        <dbReference type="EMBL" id="KRN32474.1"/>
    </source>
</evidence>
<dbReference type="InParanoid" id="A0A0R2G5I0"/>
<protein>
    <recommendedName>
        <fullName evidence="4">Membrane protein 6-pyruvoyl-tetrahydropterin synthase-related domain-containing protein</fullName>
    </recommendedName>
</protein>
<feature type="transmembrane region" description="Helical" evidence="1">
    <location>
        <begin position="336"/>
        <end position="358"/>
    </location>
</feature>
<feature type="transmembrane region" description="Helical" evidence="1">
    <location>
        <begin position="70"/>
        <end position="91"/>
    </location>
</feature>
<name>A0A0R2G5I0_9LACO</name>
<dbReference type="PATRIC" id="fig|1123500.6.peg.834"/>
<evidence type="ECO:0000256" key="1">
    <source>
        <dbReference type="SAM" id="Phobius"/>
    </source>
</evidence>
<accession>A0A0R2G5I0</accession>
<keyword evidence="1" id="KW-0812">Transmembrane</keyword>
<feature type="transmembrane region" description="Helical" evidence="1">
    <location>
        <begin position="282"/>
        <end position="301"/>
    </location>
</feature>
<dbReference type="STRING" id="1123500.GCA_000420365_00595"/>
<sequence>MNYKKITKIIGIILVGLMLAYLSARIQFVHNAQINPDGRFHLIRMASIYQSLSDGHLPDMVNFFGFNQRGLAITAVYPWLGTWMFILPMFISHNPAVVGFIGFFIINLMTIGSMYALTKELTSKWWLRFLGVCLYQFNAYHFILMYQRMALGEAIGYALLPLVMAGLFKVWRKEKYGFLYVGLGMGIIANSHILSLIITTLLIVMIELLRLVTRHVEWFEVKELLKAALLALALSIYSLTNVLVWGRYNQLIPPVPRISPVDLNAYIQETLSNTFIETASPTMGLIITLVLLTLFVLLFIVPKGNWRYWSIAAIFLFICTLNWLPWPLFLHTPLTLFQFTMRLFCPIALFIAIALVLFFNQQKENNKPIALLLCALLAITTLSGGYKAYTDIKNRPYREWLTNDNMSKLKNNVESVDYLLAKPELVDKPYSFGPNGKATNRNERAAFNFDNDKKFTVVSSNYHSVTFKQNTPATKKVLLIPVVGYHHYHYQVKLNGVNVPVRKSDGQLKVTLPDDLLNKRNQVTVTVNHNNRNQVMFFISLLANMVTLLIFSVFIMKHLFKHVVAK</sequence>
<feature type="transmembrane region" description="Helical" evidence="1">
    <location>
        <begin position="308"/>
        <end position="324"/>
    </location>
</feature>
<evidence type="ECO:0008006" key="4">
    <source>
        <dbReference type="Google" id="ProtNLM"/>
    </source>
</evidence>
<gene>
    <name evidence="2" type="ORF">IV68_GL000828</name>
</gene>
<feature type="transmembrane region" description="Helical" evidence="1">
    <location>
        <begin position="6"/>
        <end position="24"/>
    </location>
</feature>